<dbReference type="EMBL" id="OOIN01000037">
    <property type="protein sequence ID" value="SPO31293.1"/>
    <property type="molecule type" value="Genomic_DNA"/>
</dbReference>
<accession>A0A5C3EKY6</accession>
<protein>
    <submittedName>
        <fullName evidence="1">Uncharacterized protein</fullName>
    </submittedName>
</protein>
<evidence type="ECO:0000313" key="2">
    <source>
        <dbReference type="Proteomes" id="UP000324022"/>
    </source>
</evidence>
<gene>
    <name evidence="1" type="ORF">UTRI_05896_B</name>
</gene>
<evidence type="ECO:0000313" key="1">
    <source>
        <dbReference type="EMBL" id="SPO31293.1"/>
    </source>
</evidence>
<dbReference type="Proteomes" id="UP000324022">
    <property type="component" value="Unassembled WGS sequence"/>
</dbReference>
<organism evidence="1 2">
    <name type="scientific">Ustilago trichophora</name>
    <dbReference type="NCBI Taxonomy" id="86804"/>
    <lineage>
        <taxon>Eukaryota</taxon>
        <taxon>Fungi</taxon>
        <taxon>Dikarya</taxon>
        <taxon>Basidiomycota</taxon>
        <taxon>Ustilaginomycotina</taxon>
        <taxon>Ustilaginomycetes</taxon>
        <taxon>Ustilaginales</taxon>
        <taxon>Ustilaginaceae</taxon>
        <taxon>Ustilago</taxon>
    </lineage>
</organism>
<name>A0A5C3EKY6_9BASI</name>
<proteinExistence type="predicted"/>
<reference evidence="1 2" key="1">
    <citation type="submission" date="2018-03" db="EMBL/GenBank/DDBJ databases">
        <authorList>
            <person name="Guldener U."/>
        </authorList>
    </citation>
    <scope>NUCLEOTIDE SEQUENCE [LARGE SCALE GENOMIC DNA]</scope>
    <source>
        <strain evidence="1 2">NBRC100155</strain>
    </source>
</reference>
<dbReference type="AlphaFoldDB" id="A0A5C3EKY6"/>
<sequence length="115" mass="13006">MSEPKPAPTPAIVVKIYQPLEVRMTEFVAQFHQDGLSQTLDLLASKGVSEIDVWMPQKLIWDTRDATTSTSQMHDNAPAPQFSVEEEMCLIHVSPKMSDALAKHFWRLRNGLDVE</sequence>
<keyword evidence="2" id="KW-1185">Reference proteome</keyword>